<keyword evidence="5" id="KW-0805">Transcription regulation</keyword>
<evidence type="ECO:0000256" key="4">
    <source>
        <dbReference type="ARBA" id="ARBA00022833"/>
    </source>
</evidence>
<dbReference type="EMBL" id="JAOPHQ010006048">
    <property type="protein sequence ID" value="KAK0132942.1"/>
    <property type="molecule type" value="Genomic_DNA"/>
</dbReference>
<keyword evidence="3 9" id="KW-0863">Zinc-finger</keyword>
<evidence type="ECO:0000256" key="1">
    <source>
        <dbReference type="ARBA" id="ARBA00004123"/>
    </source>
</evidence>
<dbReference type="SUPFAM" id="SSF53098">
    <property type="entry name" value="Ribonuclease H-like"/>
    <property type="match status" value="1"/>
</dbReference>
<dbReference type="PANTHER" id="PTHR46481:SF9">
    <property type="entry name" value="ZINC FINGER BED DOMAIN-CONTAINING PROTEIN 1-LIKE"/>
    <property type="match status" value="1"/>
</dbReference>
<evidence type="ECO:0000256" key="2">
    <source>
        <dbReference type="ARBA" id="ARBA00022723"/>
    </source>
</evidence>
<keyword evidence="4" id="KW-0862">Zinc</keyword>
<dbReference type="GO" id="GO:0008270">
    <property type="term" value="F:zinc ion binding"/>
    <property type="evidence" value="ECO:0007669"/>
    <property type="project" value="UniProtKB-KW"/>
</dbReference>
<dbReference type="InterPro" id="IPR008906">
    <property type="entry name" value="HATC_C_dom"/>
</dbReference>
<comment type="caution">
    <text evidence="12">The sequence shown here is derived from an EMBL/GenBank/DDBJ whole genome shotgun (WGS) entry which is preliminary data.</text>
</comment>
<evidence type="ECO:0000313" key="13">
    <source>
        <dbReference type="Proteomes" id="UP001174136"/>
    </source>
</evidence>
<dbReference type="Pfam" id="PF02892">
    <property type="entry name" value="zf-BED"/>
    <property type="match status" value="1"/>
</dbReference>
<dbReference type="Gene3D" id="1.10.10.1070">
    <property type="entry name" value="Zinc finger, BED domain-containing"/>
    <property type="match status" value="1"/>
</dbReference>
<reference evidence="12" key="1">
    <citation type="journal article" date="2023" name="Front. Mar. Sci.">
        <title>A new Merluccius polli reference genome to investigate the effects of global change in West African waters.</title>
        <authorList>
            <person name="Mateo J.L."/>
            <person name="Blanco-Fernandez C."/>
            <person name="Garcia-Vazquez E."/>
            <person name="Machado-Schiaffino G."/>
        </authorList>
    </citation>
    <scope>NUCLEOTIDE SEQUENCE</scope>
    <source>
        <strain evidence="12">C29</strain>
        <tissue evidence="12">Fin</tissue>
    </source>
</reference>
<evidence type="ECO:0000256" key="5">
    <source>
        <dbReference type="ARBA" id="ARBA00023015"/>
    </source>
</evidence>
<keyword evidence="2" id="KW-0479">Metal-binding</keyword>
<sequence>MAEARRNSDNETEEKGDKKRQKMSKVWEHFRLKRKENTVTCIRCNTALAYHNSTSSMLQHLHRKHPELSGGPETSKSSQSRMDKFICKAPFCGPEQAAELTKSILNMIVKDMRPLSMVEDSGFKEMVATFHPKYELPSRTFFTKQMEKKYEDVKAKMKQALQETECIALTTDIWTSIATEAYMGVTCHYIGENWRMVSHCLTTLPLEERHTAANIAQWIEEVITTFDIPVKKIKAVVHDNGANVVAAAKILQERHGWASVRCAGHTLNLVVQSSLKIHQAISRCVAAARCLVEHFKKSELASTKLKDKQKQMGAKENMLVQDVCTRWNSTYAMLSRLQEQRWPVTATLSDPAVTQRGKHYLDLKPEQWNLIEELNQVLEPFESATVFLSGQQYVTLSALPHLVCKLKQNIEEPELETAPVRSFQTHAAEQITVRWEGLTEFTESPNITLLAAALDPRFRKMKFLSADEVFKIQNTVRAMAFAASQQVKKPTASNHGAPSTAQDSPPAAKAKGATSFLDSDSNTSDEEQDEEQQLNDSVQQEVVMYFGERPLSKRENPLSWWENNAARYPHLAQLAKTLLCIPATSTPSERLFSAAGNIASKKRASLSPDHVDMLTFLHCNKELL</sequence>
<dbReference type="InterPro" id="IPR052035">
    <property type="entry name" value="ZnF_BED_domain_contain"/>
</dbReference>
<dbReference type="PANTHER" id="PTHR46481">
    <property type="entry name" value="ZINC FINGER BED DOMAIN-CONTAINING PROTEIN 4"/>
    <property type="match status" value="1"/>
</dbReference>
<feature type="compositionally biased region" description="Acidic residues" evidence="10">
    <location>
        <begin position="523"/>
        <end position="533"/>
    </location>
</feature>
<keyword evidence="8" id="KW-0539">Nucleus</keyword>
<dbReference type="GO" id="GO:0003677">
    <property type="term" value="F:DNA binding"/>
    <property type="evidence" value="ECO:0007669"/>
    <property type="project" value="UniProtKB-KW"/>
</dbReference>
<dbReference type="InterPro" id="IPR003656">
    <property type="entry name" value="Znf_BED"/>
</dbReference>
<evidence type="ECO:0000256" key="7">
    <source>
        <dbReference type="ARBA" id="ARBA00023163"/>
    </source>
</evidence>
<dbReference type="Proteomes" id="UP001174136">
    <property type="component" value="Unassembled WGS sequence"/>
</dbReference>
<dbReference type="GO" id="GO:0046983">
    <property type="term" value="F:protein dimerization activity"/>
    <property type="evidence" value="ECO:0007669"/>
    <property type="project" value="InterPro"/>
</dbReference>
<dbReference type="InterPro" id="IPR036236">
    <property type="entry name" value="Znf_C2H2_sf"/>
</dbReference>
<gene>
    <name evidence="12" type="primary">ZBED1_209</name>
    <name evidence="12" type="ORF">N1851_031690</name>
</gene>
<evidence type="ECO:0000256" key="6">
    <source>
        <dbReference type="ARBA" id="ARBA00023125"/>
    </source>
</evidence>
<dbReference type="AlphaFoldDB" id="A0AA47M3G0"/>
<keyword evidence="13" id="KW-1185">Reference proteome</keyword>
<dbReference type="PROSITE" id="PS50808">
    <property type="entry name" value="ZF_BED"/>
    <property type="match status" value="1"/>
</dbReference>
<dbReference type="InterPro" id="IPR012337">
    <property type="entry name" value="RNaseH-like_sf"/>
</dbReference>
<evidence type="ECO:0000256" key="3">
    <source>
        <dbReference type="ARBA" id="ARBA00022771"/>
    </source>
</evidence>
<feature type="domain" description="BED-type" evidence="11">
    <location>
        <begin position="21"/>
        <end position="67"/>
    </location>
</feature>
<organism evidence="12 13">
    <name type="scientific">Merluccius polli</name>
    <name type="common">Benguela hake</name>
    <name type="synonym">Merluccius cadenati</name>
    <dbReference type="NCBI Taxonomy" id="89951"/>
    <lineage>
        <taxon>Eukaryota</taxon>
        <taxon>Metazoa</taxon>
        <taxon>Chordata</taxon>
        <taxon>Craniata</taxon>
        <taxon>Vertebrata</taxon>
        <taxon>Euteleostomi</taxon>
        <taxon>Actinopterygii</taxon>
        <taxon>Neopterygii</taxon>
        <taxon>Teleostei</taxon>
        <taxon>Neoteleostei</taxon>
        <taxon>Acanthomorphata</taxon>
        <taxon>Zeiogadaria</taxon>
        <taxon>Gadariae</taxon>
        <taxon>Gadiformes</taxon>
        <taxon>Gadoidei</taxon>
        <taxon>Merlucciidae</taxon>
        <taxon>Merluccius</taxon>
    </lineage>
</organism>
<evidence type="ECO:0000313" key="12">
    <source>
        <dbReference type="EMBL" id="KAK0132942.1"/>
    </source>
</evidence>
<feature type="region of interest" description="Disordered" evidence="10">
    <location>
        <begin position="487"/>
        <end position="537"/>
    </location>
</feature>
<dbReference type="Pfam" id="PF05699">
    <property type="entry name" value="Dimer_Tnp_hAT"/>
    <property type="match status" value="1"/>
</dbReference>
<keyword evidence="7" id="KW-0804">Transcription</keyword>
<accession>A0AA47M3G0</accession>
<dbReference type="SUPFAM" id="SSF140996">
    <property type="entry name" value="Hermes dimerisation domain"/>
    <property type="match status" value="1"/>
</dbReference>
<dbReference type="SMART" id="SM00614">
    <property type="entry name" value="ZnF_BED"/>
    <property type="match status" value="1"/>
</dbReference>
<protein>
    <submittedName>
        <fullName evidence="12">Zinc finger BED domain-containing protein 1</fullName>
    </submittedName>
</protein>
<name>A0AA47M3G0_MERPO</name>
<feature type="compositionally biased region" description="Polar residues" evidence="10">
    <location>
        <begin position="487"/>
        <end position="503"/>
    </location>
</feature>
<evidence type="ECO:0000256" key="8">
    <source>
        <dbReference type="ARBA" id="ARBA00023242"/>
    </source>
</evidence>
<dbReference type="GO" id="GO:0005634">
    <property type="term" value="C:nucleus"/>
    <property type="evidence" value="ECO:0007669"/>
    <property type="project" value="UniProtKB-SubCell"/>
</dbReference>
<evidence type="ECO:0000259" key="11">
    <source>
        <dbReference type="PROSITE" id="PS50808"/>
    </source>
</evidence>
<feature type="compositionally biased region" description="Basic and acidic residues" evidence="10">
    <location>
        <begin position="1"/>
        <end position="17"/>
    </location>
</feature>
<proteinExistence type="predicted"/>
<evidence type="ECO:0000256" key="10">
    <source>
        <dbReference type="SAM" id="MobiDB-lite"/>
    </source>
</evidence>
<dbReference type="SUPFAM" id="SSF57667">
    <property type="entry name" value="beta-beta-alpha zinc fingers"/>
    <property type="match status" value="1"/>
</dbReference>
<feature type="region of interest" description="Disordered" evidence="10">
    <location>
        <begin position="1"/>
        <end position="23"/>
    </location>
</feature>
<evidence type="ECO:0000256" key="9">
    <source>
        <dbReference type="PROSITE-ProRule" id="PRU00027"/>
    </source>
</evidence>
<comment type="subcellular location">
    <subcellularLocation>
        <location evidence="1">Nucleus</location>
    </subcellularLocation>
</comment>
<keyword evidence="6" id="KW-0238">DNA-binding</keyword>